<comment type="caution">
    <text evidence="8">The sequence shown here is derived from an EMBL/GenBank/DDBJ whole genome shotgun (WGS) entry which is preliminary data.</text>
</comment>
<dbReference type="GO" id="GO:0004300">
    <property type="term" value="F:enoyl-CoA hydratase activity"/>
    <property type="evidence" value="ECO:0007669"/>
    <property type="project" value="UniProtKB-EC"/>
</dbReference>
<comment type="similarity">
    <text evidence="1">Belongs to the enoyl-CoA hydratase/isomerase family.</text>
</comment>
<feature type="domain" description="Mtf2-like C-terminal" evidence="7">
    <location>
        <begin position="417"/>
        <end position="592"/>
    </location>
</feature>
<dbReference type="InterPro" id="IPR001753">
    <property type="entry name" value="Enoyl-CoA_hydra/iso"/>
</dbReference>
<evidence type="ECO:0000256" key="5">
    <source>
        <dbReference type="ARBA" id="ARBA00023239"/>
    </source>
</evidence>
<gene>
    <name evidence="8" type="ORF">R3P38DRAFT_2759694</name>
</gene>
<protein>
    <recommendedName>
        <fullName evidence="6">Probable enoyl-CoA hydratase, mitochondrial</fullName>
        <ecNumber evidence="2">4.2.1.17</ecNumber>
    </recommendedName>
</protein>
<keyword evidence="9" id="KW-1185">Reference proteome</keyword>
<dbReference type="InterPro" id="IPR014748">
    <property type="entry name" value="Enoyl-CoA_hydra_C"/>
</dbReference>
<dbReference type="EC" id="4.2.1.17" evidence="2"/>
<dbReference type="GO" id="GO:0005739">
    <property type="term" value="C:mitochondrion"/>
    <property type="evidence" value="ECO:0007669"/>
    <property type="project" value="InterPro"/>
</dbReference>
<accession>A0AAW0DX42</accession>
<dbReference type="InterPro" id="IPR029045">
    <property type="entry name" value="ClpP/crotonase-like_dom_sf"/>
</dbReference>
<dbReference type="InterPro" id="IPR043837">
    <property type="entry name" value="Mtf2-like_C"/>
</dbReference>
<keyword evidence="5" id="KW-0456">Lyase</keyword>
<evidence type="ECO:0000313" key="8">
    <source>
        <dbReference type="EMBL" id="KAK7057441.1"/>
    </source>
</evidence>
<dbReference type="Pfam" id="PF00378">
    <property type="entry name" value="ECH_1"/>
    <property type="match status" value="1"/>
</dbReference>
<dbReference type="Proteomes" id="UP001362999">
    <property type="component" value="Unassembled WGS sequence"/>
</dbReference>
<dbReference type="CDD" id="cd06558">
    <property type="entry name" value="crotonase-like"/>
    <property type="match status" value="1"/>
</dbReference>
<evidence type="ECO:0000259" key="7">
    <source>
        <dbReference type="Pfam" id="PF19189"/>
    </source>
</evidence>
<sequence>MFLRPPLRLAFNHSLRVRPFLPHPSRRFMSTTNYEYILVAHPEPRVALITLNRPKALNALCTPLFNELNKALSDLDADDNVGAVVLTGSEKAFAAGADIKEMKDKEYSDVFKNRFLEDWATIGKLRKPIIAAVSGYAVRCELALMCDIILASPTAKFGQPEVNLGTITGGGGSQRLAHAIGKSRTMEMVLTGRNVSAQEAEKWGMVSRVVGEGEGEVVKEAIEMAKTIASKGQVAVQAAKEVVNAAYELNLAEGLRFERRIFHGTFATKDQKEGMAAFAEKRKPAFTHSLLAGHRIQKASQCPSRPSPASQIACQNMSTRQGHEPNWDHIFRDLEETPPPIPQTNVGPRRPRRQTMTAQEIKAFNEVFNLIFDSMSEKAGDAGQSSSINTANSGMADLFSTLRRHSKRTKWTTEATEELDRKKDGMDRCTTDRQLLEWAMREVFGESQTYEQDFNKARAEAEDGAELPALQPATYPHTIALLMKTFRDRYRDPHLALSMFDYARHLSIASYVFGCSTSAYNELIDTRWTCFKDLKGVHDAIEEMYINGVDMDNRTKELAETVRHEVGSRNIWMEEGEIGANGAWTMLQNIERLVNSNVATSGNKPTDKRKGPWNDWRALEQSEKVAPEWEFDKW</sequence>
<evidence type="ECO:0000313" key="9">
    <source>
        <dbReference type="Proteomes" id="UP001362999"/>
    </source>
</evidence>
<dbReference type="Gene3D" id="1.10.12.10">
    <property type="entry name" value="Lyase 2-enoyl-coa Hydratase, Chain A, domain 2"/>
    <property type="match status" value="1"/>
</dbReference>
<dbReference type="PANTHER" id="PTHR11941:SF54">
    <property type="entry name" value="ENOYL-COA HYDRATASE, MITOCHONDRIAL"/>
    <property type="match status" value="1"/>
</dbReference>
<reference evidence="8 9" key="1">
    <citation type="journal article" date="2024" name="J Genomics">
        <title>Draft genome sequencing and assembly of Favolaschia claudopus CIRM-BRFM 2984 isolated from oak limbs.</title>
        <authorList>
            <person name="Navarro D."/>
            <person name="Drula E."/>
            <person name="Chaduli D."/>
            <person name="Cazenave R."/>
            <person name="Ahrendt S."/>
            <person name="Wang J."/>
            <person name="Lipzen A."/>
            <person name="Daum C."/>
            <person name="Barry K."/>
            <person name="Grigoriev I.V."/>
            <person name="Favel A."/>
            <person name="Rosso M.N."/>
            <person name="Martin F."/>
        </authorList>
    </citation>
    <scope>NUCLEOTIDE SEQUENCE [LARGE SCALE GENOMIC DNA]</scope>
    <source>
        <strain evidence="8 9">CIRM-BRFM 2984</strain>
    </source>
</reference>
<keyword evidence="4" id="KW-0443">Lipid metabolism</keyword>
<dbReference type="FunFam" id="1.10.12.10:FF:000001">
    <property type="entry name" value="Probable enoyl-CoA hydratase, mitochondrial"/>
    <property type="match status" value="1"/>
</dbReference>
<dbReference type="FunFam" id="3.90.226.10:FF:000019">
    <property type="entry name" value="Enoyl-CoA hydratase, mitochondrial"/>
    <property type="match status" value="1"/>
</dbReference>
<dbReference type="AlphaFoldDB" id="A0AAW0DX42"/>
<organism evidence="8 9">
    <name type="scientific">Favolaschia claudopus</name>
    <dbReference type="NCBI Taxonomy" id="2862362"/>
    <lineage>
        <taxon>Eukaryota</taxon>
        <taxon>Fungi</taxon>
        <taxon>Dikarya</taxon>
        <taxon>Basidiomycota</taxon>
        <taxon>Agaricomycotina</taxon>
        <taxon>Agaricomycetes</taxon>
        <taxon>Agaricomycetidae</taxon>
        <taxon>Agaricales</taxon>
        <taxon>Marasmiineae</taxon>
        <taxon>Mycenaceae</taxon>
        <taxon>Favolaschia</taxon>
    </lineage>
</organism>
<evidence type="ECO:0000256" key="2">
    <source>
        <dbReference type="ARBA" id="ARBA00012076"/>
    </source>
</evidence>
<dbReference type="GO" id="GO:0006635">
    <property type="term" value="P:fatty acid beta-oxidation"/>
    <property type="evidence" value="ECO:0007669"/>
    <property type="project" value="TreeGrafter"/>
</dbReference>
<dbReference type="Pfam" id="PF19189">
    <property type="entry name" value="Mtf2"/>
    <property type="match status" value="1"/>
</dbReference>
<proteinExistence type="inferred from homology"/>
<evidence type="ECO:0000256" key="3">
    <source>
        <dbReference type="ARBA" id="ARBA00022832"/>
    </source>
</evidence>
<dbReference type="SUPFAM" id="SSF52096">
    <property type="entry name" value="ClpP/crotonase"/>
    <property type="match status" value="1"/>
</dbReference>
<name>A0AAW0DX42_9AGAR</name>
<dbReference type="EMBL" id="JAWWNJ010000004">
    <property type="protein sequence ID" value="KAK7057441.1"/>
    <property type="molecule type" value="Genomic_DNA"/>
</dbReference>
<dbReference type="Gene3D" id="3.90.226.10">
    <property type="entry name" value="2-enoyl-CoA Hydratase, Chain A, domain 1"/>
    <property type="match status" value="1"/>
</dbReference>
<dbReference type="PANTHER" id="PTHR11941">
    <property type="entry name" value="ENOYL-COA HYDRATASE-RELATED"/>
    <property type="match status" value="1"/>
</dbReference>
<evidence type="ECO:0000256" key="1">
    <source>
        <dbReference type="ARBA" id="ARBA00005254"/>
    </source>
</evidence>
<evidence type="ECO:0000256" key="6">
    <source>
        <dbReference type="ARBA" id="ARBA00073937"/>
    </source>
</evidence>
<evidence type="ECO:0000256" key="4">
    <source>
        <dbReference type="ARBA" id="ARBA00023098"/>
    </source>
</evidence>
<keyword evidence="3" id="KW-0276">Fatty acid metabolism</keyword>